<feature type="signal peptide" evidence="1">
    <location>
        <begin position="1"/>
        <end position="18"/>
    </location>
</feature>
<feature type="domain" description="Septin-type G" evidence="2">
    <location>
        <begin position="90"/>
        <end position="163"/>
    </location>
</feature>
<reference evidence="3" key="1">
    <citation type="submission" date="2023-01" db="EMBL/GenBank/DDBJ databases">
        <title>Metagenome sequencing of chrysophaentin producing Chrysophaeum taylorii.</title>
        <authorList>
            <person name="Davison J."/>
            <person name="Bewley C."/>
        </authorList>
    </citation>
    <scope>NUCLEOTIDE SEQUENCE</scope>
    <source>
        <strain evidence="3">NIES-1699</strain>
    </source>
</reference>
<proteinExistence type="predicted"/>
<dbReference type="AlphaFoldDB" id="A0AAD7UKS5"/>
<accession>A0AAD7UKS5</accession>
<dbReference type="SUPFAM" id="SSF52540">
    <property type="entry name" value="P-loop containing nucleoside triphosphate hydrolases"/>
    <property type="match status" value="1"/>
</dbReference>
<evidence type="ECO:0000259" key="2">
    <source>
        <dbReference type="Pfam" id="PF00735"/>
    </source>
</evidence>
<feature type="chain" id="PRO_5041922837" description="Septin-type G domain-containing protein" evidence="1">
    <location>
        <begin position="19"/>
        <end position="250"/>
    </location>
</feature>
<protein>
    <recommendedName>
        <fullName evidence="2">Septin-type G domain-containing protein</fullName>
    </recommendedName>
</protein>
<evidence type="ECO:0000256" key="1">
    <source>
        <dbReference type="SAM" id="SignalP"/>
    </source>
</evidence>
<dbReference type="Proteomes" id="UP001230188">
    <property type="component" value="Unassembled WGS sequence"/>
</dbReference>
<evidence type="ECO:0000313" key="4">
    <source>
        <dbReference type="Proteomes" id="UP001230188"/>
    </source>
</evidence>
<keyword evidence="1" id="KW-0732">Signal</keyword>
<dbReference type="PANTHER" id="PTHR18884">
    <property type="entry name" value="SEPTIN"/>
    <property type="match status" value="1"/>
</dbReference>
<comment type="caution">
    <text evidence="3">The sequence shown here is derived from an EMBL/GenBank/DDBJ whole genome shotgun (WGS) entry which is preliminary data.</text>
</comment>
<gene>
    <name evidence="3" type="ORF">CTAYLR_005658</name>
</gene>
<dbReference type="EMBL" id="JAQMWT010000096">
    <property type="protein sequence ID" value="KAJ8610700.1"/>
    <property type="molecule type" value="Genomic_DNA"/>
</dbReference>
<name>A0AAD7UKS5_9STRA</name>
<evidence type="ECO:0000313" key="3">
    <source>
        <dbReference type="EMBL" id="KAJ8610700.1"/>
    </source>
</evidence>
<sequence length="250" mass="28479">MLWLLVVASAIELPPLRAPTLKLKPRDLRFNVLVAGLKGLGKTTACRALLGTNASTATLDFATAVLTVSIVDSDLDLDFANFVAKRRHQNLKNTDSPDDCLIHVCVYFLSPHGLLDADRKNLRRIRREVTVIPVIAKADTLTDAELAAYRSRLEKEFAKLKIERPLAIISRDGDYRWGRSRIRHSDFNDLKRRLFSDDTEDLITKARSHFLRFKRRRLGRQKARSALKTIAILALLYNPLKLRLQLPLNF</sequence>
<dbReference type="Gene3D" id="3.40.50.300">
    <property type="entry name" value="P-loop containing nucleotide triphosphate hydrolases"/>
    <property type="match status" value="1"/>
</dbReference>
<dbReference type="InterPro" id="IPR027417">
    <property type="entry name" value="P-loop_NTPase"/>
</dbReference>
<dbReference type="Pfam" id="PF00735">
    <property type="entry name" value="Septin"/>
    <property type="match status" value="1"/>
</dbReference>
<keyword evidence="4" id="KW-1185">Reference proteome</keyword>
<organism evidence="3 4">
    <name type="scientific">Chrysophaeum taylorii</name>
    <dbReference type="NCBI Taxonomy" id="2483200"/>
    <lineage>
        <taxon>Eukaryota</taxon>
        <taxon>Sar</taxon>
        <taxon>Stramenopiles</taxon>
        <taxon>Ochrophyta</taxon>
        <taxon>Pelagophyceae</taxon>
        <taxon>Pelagomonadales</taxon>
        <taxon>Pelagomonadaceae</taxon>
        <taxon>Chrysophaeum</taxon>
    </lineage>
</organism>
<dbReference type="GO" id="GO:0005525">
    <property type="term" value="F:GTP binding"/>
    <property type="evidence" value="ECO:0007669"/>
    <property type="project" value="InterPro"/>
</dbReference>
<dbReference type="InterPro" id="IPR030379">
    <property type="entry name" value="G_SEPTIN_dom"/>
</dbReference>